<dbReference type="OrthoDB" id="9760752at2"/>
<dbReference type="Gene3D" id="3.30.565.10">
    <property type="entry name" value="Histidine kinase-like ATPase, C-terminal domain"/>
    <property type="match status" value="1"/>
</dbReference>
<dbReference type="PANTHER" id="PTHR41523:SF8">
    <property type="entry name" value="ETHYLENE RESPONSE SENSOR PROTEIN"/>
    <property type="match status" value="1"/>
</dbReference>
<dbReference type="AlphaFoldDB" id="A0A2R8BXJ9"/>
<feature type="domain" description="Histidine kinase" evidence="8">
    <location>
        <begin position="19"/>
        <end position="206"/>
    </location>
</feature>
<dbReference type="PROSITE" id="PS50109">
    <property type="entry name" value="HIS_KIN"/>
    <property type="match status" value="1"/>
</dbReference>
<sequence length="206" mass="22162">MAKMQVMEEPAVPRDRDREADHRIGNSLAFLAATMRFESRRISSVEEARLALESAANRLSAIARLHRIMGQIGRGEEVQLLPHLEELSEVLSQSLDIDVFVNGVDIPVPADIAGALAVVISELATNSVKHGHADGGTVVGVTYRVSKAGILIVDVGDNGHGLPDGFDIHDTTGLGMTIVNSTVQRHRGKLTVEHGHGASYRIELPI</sequence>
<dbReference type="InterPro" id="IPR005467">
    <property type="entry name" value="His_kinase_dom"/>
</dbReference>
<keyword evidence="4 9" id="KW-0808">Transferase</keyword>
<dbReference type="Pfam" id="PF07568">
    <property type="entry name" value="HisKA_2"/>
    <property type="match status" value="1"/>
</dbReference>
<evidence type="ECO:0000256" key="7">
    <source>
        <dbReference type="ARBA" id="ARBA00022840"/>
    </source>
</evidence>
<evidence type="ECO:0000256" key="6">
    <source>
        <dbReference type="ARBA" id="ARBA00022777"/>
    </source>
</evidence>
<gene>
    <name evidence="9" type="primary">pdtaS_3</name>
    <name evidence="9" type="ORF">PAA8504_02745</name>
</gene>
<keyword evidence="5" id="KW-0547">Nucleotide-binding</keyword>
<dbReference type="SMART" id="SM00387">
    <property type="entry name" value="HATPase_c"/>
    <property type="match status" value="1"/>
</dbReference>
<accession>A0A2R8BXJ9</accession>
<keyword evidence="6 9" id="KW-0418">Kinase</keyword>
<dbReference type="Pfam" id="PF02518">
    <property type="entry name" value="HATPase_c"/>
    <property type="match status" value="1"/>
</dbReference>
<dbReference type="PRINTS" id="PR00344">
    <property type="entry name" value="BCTRLSENSOR"/>
</dbReference>
<proteinExistence type="predicted"/>
<dbReference type="PANTHER" id="PTHR41523">
    <property type="entry name" value="TWO-COMPONENT SYSTEM SENSOR PROTEIN"/>
    <property type="match status" value="1"/>
</dbReference>
<dbReference type="InterPro" id="IPR003594">
    <property type="entry name" value="HATPase_dom"/>
</dbReference>
<protein>
    <recommendedName>
        <fullName evidence="2">histidine kinase</fullName>
        <ecNumber evidence="2">2.7.13.3</ecNumber>
    </recommendedName>
</protein>
<dbReference type="InterPro" id="IPR011495">
    <property type="entry name" value="Sig_transdc_His_kin_sub2_dim/P"/>
</dbReference>
<evidence type="ECO:0000313" key="9">
    <source>
        <dbReference type="EMBL" id="SPJ24904.1"/>
    </source>
</evidence>
<evidence type="ECO:0000259" key="8">
    <source>
        <dbReference type="PROSITE" id="PS50109"/>
    </source>
</evidence>
<name>A0A2R8BXJ9_9RHOB</name>
<keyword evidence="10" id="KW-1185">Reference proteome</keyword>
<dbReference type="EC" id="2.7.13.3" evidence="2"/>
<evidence type="ECO:0000256" key="4">
    <source>
        <dbReference type="ARBA" id="ARBA00022679"/>
    </source>
</evidence>
<keyword evidence="3" id="KW-0597">Phosphoprotein</keyword>
<comment type="catalytic activity">
    <reaction evidence="1">
        <text>ATP + protein L-histidine = ADP + protein N-phospho-L-histidine.</text>
        <dbReference type="EC" id="2.7.13.3"/>
    </reaction>
</comment>
<dbReference type="RefSeq" id="WP_108894718.1">
    <property type="nucleotide sequence ID" value="NZ_ONZF01000006.1"/>
</dbReference>
<evidence type="ECO:0000256" key="2">
    <source>
        <dbReference type="ARBA" id="ARBA00012438"/>
    </source>
</evidence>
<evidence type="ECO:0000256" key="5">
    <source>
        <dbReference type="ARBA" id="ARBA00022741"/>
    </source>
</evidence>
<dbReference type="GO" id="GO:0004673">
    <property type="term" value="F:protein histidine kinase activity"/>
    <property type="evidence" value="ECO:0007669"/>
    <property type="project" value="UniProtKB-EC"/>
</dbReference>
<dbReference type="InterPro" id="IPR004358">
    <property type="entry name" value="Sig_transdc_His_kin-like_C"/>
</dbReference>
<keyword evidence="7" id="KW-0067">ATP-binding</keyword>
<reference evidence="9 10" key="1">
    <citation type="submission" date="2018-03" db="EMBL/GenBank/DDBJ databases">
        <authorList>
            <person name="Keele B.F."/>
        </authorList>
    </citation>
    <scope>NUCLEOTIDE SEQUENCE [LARGE SCALE GENOMIC DNA]</scope>
    <source>
        <strain evidence="9 10">CECT 8504</strain>
    </source>
</reference>
<dbReference type="SUPFAM" id="SSF55874">
    <property type="entry name" value="ATPase domain of HSP90 chaperone/DNA topoisomerase II/histidine kinase"/>
    <property type="match status" value="1"/>
</dbReference>
<organism evidence="9 10">
    <name type="scientific">Palleronia abyssalis</name>
    <dbReference type="NCBI Taxonomy" id="1501240"/>
    <lineage>
        <taxon>Bacteria</taxon>
        <taxon>Pseudomonadati</taxon>
        <taxon>Pseudomonadota</taxon>
        <taxon>Alphaproteobacteria</taxon>
        <taxon>Rhodobacterales</taxon>
        <taxon>Roseobacteraceae</taxon>
        <taxon>Palleronia</taxon>
    </lineage>
</organism>
<evidence type="ECO:0000313" key="10">
    <source>
        <dbReference type="Proteomes" id="UP000244912"/>
    </source>
</evidence>
<evidence type="ECO:0000256" key="3">
    <source>
        <dbReference type="ARBA" id="ARBA00022553"/>
    </source>
</evidence>
<dbReference type="Proteomes" id="UP000244912">
    <property type="component" value="Unassembled WGS sequence"/>
</dbReference>
<evidence type="ECO:0000256" key="1">
    <source>
        <dbReference type="ARBA" id="ARBA00000085"/>
    </source>
</evidence>
<dbReference type="GO" id="GO:0005524">
    <property type="term" value="F:ATP binding"/>
    <property type="evidence" value="ECO:0007669"/>
    <property type="project" value="UniProtKB-KW"/>
</dbReference>
<dbReference type="InterPro" id="IPR036890">
    <property type="entry name" value="HATPase_C_sf"/>
</dbReference>
<dbReference type="EMBL" id="ONZF01000006">
    <property type="protein sequence ID" value="SPJ24904.1"/>
    <property type="molecule type" value="Genomic_DNA"/>
</dbReference>